<keyword evidence="4 8" id="KW-0812">Transmembrane</keyword>
<evidence type="ECO:0000256" key="5">
    <source>
        <dbReference type="ARBA" id="ARBA00022989"/>
    </source>
</evidence>
<evidence type="ECO:0000256" key="2">
    <source>
        <dbReference type="ARBA" id="ARBA00022475"/>
    </source>
</evidence>
<dbReference type="EMBL" id="RJUL01000001">
    <property type="protein sequence ID" value="ROQ30777.1"/>
    <property type="molecule type" value="Genomic_DNA"/>
</dbReference>
<comment type="similarity">
    <text evidence="8">Belongs to the FtsL family.</text>
</comment>
<evidence type="ECO:0000313" key="11">
    <source>
        <dbReference type="Proteomes" id="UP000268033"/>
    </source>
</evidence>
<sequence length="104" mass="12102">MAERQPRLAGIIGAELWQSKWLLLLFLLVIGSAFAVVYLAQSNRLLTANKEKLMVERENLDVEWRHLNLEEGTLGEDSRIDRIARKDLNMKRVSREDEKVIELK</sequence>
<evidence type="ECO:0000313" key="10">
    <source>
        <dbReference type="EMBL" id="ROQ30777.1"/>
    </source>
</evidence>
<dbReference type="GO" id="GO:0043093">
    <property type="term" value="P:FtsZ-dependent cytokinesis"/>
    <property type="evidence" value="ECO:0007669"/>
    <property type="project" value="UniProtKB-UniRule"/>
</dbReference>
<dbReference type="GO" id="GO:0005886">
    <property type="term" value="C:plasma membrane"/>
    <property type="evidence" value="ECO:0007669"/>
    <property type="project" value="UniProtKB-SubCell"/>
</dbReference>
<dbReference type="RefSeq" id="WP_050659097.1">
    <property type="nucleotide sequence ID" value="NZ_JBLXAC010000002.1"/>
</dbReference>
<name>A0A3N1PVJ0_9GAMM</name>
<keyword evidence="3 8" id="KW-0132">Cell division</keyword>
<proteinExistence type="inferred from homology"/>
<dbReference type="PANTHER" id="PTHR37479:SF1">
    <property type="entry name" value="CELL DIVISION PROTEIN FTSL"/>
    <property type="match status" value="1"/>
</dbReference>
<keyword evidence="5 8" id="KW-1133">Transmembrane helix</keyword>
<keyword evidence="7 8" id="KW-0131">Cell cycle</keyword>
<feature type="transmembrane region" description="Helical" evidence="8">
    <location>
        <begin position="21"/>
        <end position="40"/>
    </location>
</feature>
<comment type="caution">
    <text evidence="10">The sequence shown here is derived from an EMBL/GenBank/DDBJ whole genome shotgun (WGS) entry which is preliminary data.</text>
</comment>
<dbReference type="NCBIfam" id="TIGR02209">
    <property type="entry name" value="ftsL_broad"/>
    <property type="match status" value="1"/>
</dbReference>
<evidence type="ECO:0000256" key="6">
    <source>
        <dbReference type="ARBA" id="ARBA00023136"/>
    </source>
</evidence>
<evidence type="ECO:0000256" key="3">
    <source>
        <dbReference type="ARBA" id="ARBA00022618"/>
    </source>
</evidence>
<keyword evidence="8" id="KW-0997">Cell inner membrane</keyword>
<keyword evidence="6 8" id="KW-0472">Membrane</keyword>
<reference evidence="10 11" key="1">
    <citation type="submission" date="2018-11" db="EMBL/GenBank/DDBJ databases">
        <title>Genomic Encyclopedia of Type Strains, Phase IV (KMG-IV): sequencing the most valuable type-strain genomes for metagenomic binning, comparative biology and taxonomic classification.</title>
        <authorList>
            <person name="Goeker M."/>
        </authorList>
    </citation>
    <scope>NUCLEOTIDE SEQUENCE [LARGE SCALE GENOMIC DNA]</scope>
    <source>
        <strain evidence="10 11">DSM 21945</strain>
    </source>
</reference>
<dbReference type="InterPro" id="IPR011922">
    <property type="entry name" value="Cell_div_FtsL"/>
</dbReference>
<evidence type="ECO:0000256" key="9">
    <source>
        <dbReference type="NCBIfam" id="TIGR02209"/>
    </source>
</evidence>
<dbReference type="GO" id="GO:0032153">
    <property type="term" value="C:cell division site"/>
    <property type="evidence" value="ECO:0007669"/>
    <property type="project" value="UniProtKB-UniRule"/>
</dbReference>
<evidence type="ECO:0000256" key="8">
    <source>
        <dbReference type="HAMAP-Rule" id="MF_00910"/>
    </source>
</evidence>
<dbReference type="STRING" id="584787.GCA_001247655_03634"/>
<accession>A0A3N1PVJ0</accession>
<dbReference type="PANTHER" id="PTHR37479">
    <property type="entry name" value="CELL DIVISION PROTEIN FTSL"/>
    <property type="match status" value="1"/>
</dbReference>
<evidence type="ECO:0000256" key="4">
    <source>
        <dbReference type="ARBA" id="ARBA00022692"/>
    </source>
</evidence>
<comment type="function">
    <text evidence="8">Essential cell division protein. May link together the upstream cell division proteins, which are predominantly cytoplasmic, with the downstream cell division proteins, which are predominantly periplasmic.</text>
</comment>
<dbReference type="Pfam" id="PF04999">
    <property type="entry name" value="FtsL"/>
    <property type="match status" value="1"/>
</dbReference>
<dbReference type="AlphaFoldDB" id="A0A3N1PVJ0"/>
<dbReference type="HAMAP" id="MF_00910">
    <property type="entry name" value="FtsL"/>
    <property type="match status" value="1"/>
</dbReference>
<keyword evidence="2 8" id="KW-1003">Cell membrane</keyword>
<protein>
    <recommendedName>
        <fullName evidence="8 9">Cell division protein FtsL</fullName>
    </recommendedName>
</protein>
<evidence type="ECO:0000256" key="7">
    <source>
        <dbReference type="ARBA" id="ARBA00023306"/>
    </source>
</evidence>
<comment type="subunit">
    <text evidence="8">Part of a complex composed of FtsB, FtsL and FtsQ.</text>
</comment>
<gene>
    <name evidence="8" type="primary">ftsL</name>
    <name evidence="10" type="ORF">EDC28_101469</name>
</gene>
<organism evidence="10 11">
    <name type="scientific">Gallaecimonas pentaromativorans</name>
    <dbReference type="NCBI Taxonomy" id="584787"/>
    <lineage>
        <taxon>Bacteria</taxon>
        <taxon>Pseudomonadati</taxon>
        <taxon>Pseudomonadota</taxon>
        <taxon>Gammaproteobacteria</taxon>
        <taxon>Enterobacterales</taxon>
        <taxon>Gallaecimonadaceae</taxon>
        <taxon>Gallaecimonas</taxon>
    </lineage>
</organism>
<dbReference type="OrthoDB" id="6196803at2"/>
<keyword evidence="11" id="KW-1185">Reference proteome</keyword>
<dbReference type="Proteomes" id="UP000268033">
    <property type="component" value="Unassembled WGS sequence"/>
</dbReference>
<evidence type="ECO:0000256" key="1">
    <source>
        <dbReference type="ARBA" id="ARBA00004401"/>
    </source>
</evidence>
<comment type="subcellular location">
    <subcellularLocation>
        <location evidence="8">Cell inner membrane</location>
        <topology evidence="8">Single-pass type II membrane protein</topology>
    </subcellularLocation>
    <subcellularLocation>
        <location evidence="1">Cell membrane</location>
        <topology evidence="1">Single-pass type II membrane protein</topology>
    </subcellularLocation>
    <text evidence="8">Localizes to the division septum where it forms a ring structure.</text>
</comment>